<feature type="region of interest" description="Disordered" evidence="2">
    <location>
        <begin position="37"/>
        <end position="56"/>
    </location>
</feature>
<evidence type="ECO:0000256" key="2">
    <source>
        <dbReference type="SAM" id="MobiDB-lite"/>
    </source>
</evidence>
<organism evidence="3 4">
    <name type="scientific">Candidula unifasciata</name>
    <dbReference type="NCBI Taxonomy" id="100452"/>
    <lineage>
        <taxon>Eukaryota</taxon>
        <taxon>Metazoa</taxon>
        <taxon>Spiralia</taxon>
        <taxon>Lophotrochozoa</taxon>
        <taxon>Mollusca</taxon>
        <taxon>Gastropoda</taxon>
        <taxon>Heterobranchia</taxon>
        <taxon>Euthyneura</taxon>
        <taxon>Panpulmonata</taxon>
        <taxon>Eupulmonata</taxon>
        <taxon>Stylommatophora</taxon>
        <taxon>Helicina</taxon>
        <taxon>Helicoidea</taxon>
        <taxon>Geomitridae</taxon>
        <taxon>Candidula</taxon>
    </lineage>
</organism>
<evidence type="ECO:0000256" key="1">
    <source>
        <dbReference type="SAM" id="Coils"/>
    </source>
</evidence>
<feature type="non-terminal residue" evidence="3">
    <location>
        <position position="1"/>
    </location>
</feature>
<keyword evidence="1" id="KW-0175">Coiled coil</keyword>
<evidence type="ECO:0000313" key="4">
    <source>
        <dbReference type="Proteomes" id="UP000678393"/>
    </source>
</evidence>
<keyword evidence="4" id="KW-1185">Reference proteome</keyword>
<feature type="coiled-coil region" evidence="1">
    <location>
        <begin position="1"/>
        <end position="28"/>
    </location>
</feature>
<gene>
    <name evidence="3" type="ORF">CUNI_LOCUS7701</name>
</gene>
<reference evidence="3" key="1">
    <citation type="submission" date="2021-04" db="EMBL/GenBank/DDBJ databases">
        <authorList>
            <consortium name="Molecular Ecology Group"/>
        </authorList>
    </citation>
    <scope>NUCLEOTIDE SEQUENCE</scope>
</reference>
<accession>A0A8S3YYA1</accession>
<dbReference type="Proteomes" id="UP000678393">
    <property type="component" value="Unassembled WGS sequence"/>
</dbReference>
<protein>
    <submittedName>
        <fullName evidence="3">Uncharacterized protein</fullName>
    </submittedName>
</protein>
<proteinExistence type="predicted"/>
<dbReference type="EMBL" id="CAJHNH020001233">
    <property type="protein sequence ID" value="CAG5122143.1"/>
    <property type="molecule type" value="Genomic_DNA"/>
</dbReference>
<feature type="non-terminal residue" evidence="3">
    <location>
        <position position="56"/>
    </location>
</feature>
<evidence type="ECO:0000313" key="3">
    <source>
        <dbReference type="EMBL" id="CAG5122143.1"/>
    </source>
</evidence>
<sequence length="56" mass="6087">YVAKRSELENLSREALELEGNLRKLEKLASLIQQPLDALGSSDAPPASDIHDIVDG</sequence>
<name>A0A8S3YYA1_9EUPU</name>
<comment type="caution">
    <text evidence="3">The sequence shown here is derived from an EMBL/GenBank/DDBJ whole genome shotgun (WGS) entry which is preliminary data.</text>
</comment>
<dbReference type="AlphaFoldDB" id="A0A8S3YYA1"/>